<evidence type="ECO:0000256" key="1">
    <source>
        <dbReference type="ARBA" id="ARBA00004903"/>
    </source>
</evidence>
<evidence type="ECO:0000256" key="6">
    <source>
        <dbReference type="ARBA" id="ARBA00023002"/>
    </source>
</evidence>
<dbReference type="InterPro" id="IPR024072">
    <property type="entry name" value="DHFR-like_dom_sf"/>
</dbReference>
<dbReference type="PRINTS" id="PR00070">
    <property type="entry name" value="DHFR"/>
</dbReference>
<dbReference type="PIRSF" id="PIRSF000194">
    <property type="entry name" value="DHFR"/>
    <property type="match status" value="1"/>
</dbReference>
<accession>A0ABY4DYW0</accession>
<dbReference type="SUPFAM" id="SSF53597">
    <property type="entry name" value="Dihydrofolate reductase-like"/>
    <property type="match status" value="1"/>
</dbReference>
<dbReference type="PANTHER" id="PTHR48069:SF3">
    <property type="entry name" value="DIHYDROFOLATE REDUCTASE"/>
    <property type="match status" value="1"/>
</dbReference>
<evidence type="ECO:0000256" key="8">
    <source>
        <dbReference type="PIRNR" id="PIRNR000194"/>
    </source>
</evidence>
<comment type="similarity">
    <text evidence="2 8 9">Belongs to the dihydrofolate reductase family.</text>
</comment>
<dbReference type="RefSeq" id="WP_058357877.1">
    <property type="nucleotide sequence ID" value="NZ_CABKVG010000010.1"/>
</dbReference>
<evidence type="ECO:0000256" key="4">
    <source>
        <dbReference type="ARBA" id="ARBA00022563"/>
    </source>
</evidence>
<evidence type="ECO:0000313" key="11">
    <source>
        <dbReference type="EMBL" id="UOO88439.1"/>
    </source>
</evidence>
<keyword evidence="4 8" id="KW-0554">One-carbon metabolism</keyword>
<dbReference type="PANTHER" id="PTHR48069">
    <property type="entry name" value="DIHYDROFOLATE REDUCTASE"/>
    <property type="match status" value="1"/>
</dbReference>
<dbReference type="InterPro" id="IPR012259">
    <property type="entry name" value="DHFR"/>
</dbReference>
<organism evidence="11 12">
    <name type="scientific">Vitreoscilla massiliensis</name>
    <dbReference type="NCBI Taxonomy" id="1689272"/>
    <lineage>
        <taxon>Bacteria</taxon>
        <taxon>Pseudomonadati</taxon>
        <taxon>Pseudomonadota</taxon>
        <taxon>Betaproteobacteria</taxon>
        <taxon>Neisseriales</taxon>
        <taxon>Neisseriaceae</taxon>
        <taxon>Vitreoscilla</taxon>
    </lineage>
</organism>
<keyword evidence="6 8" id="KW-0560">Oxidoreductase</keyword>
<evidence type="ECO:0000256" key="7">
    <source>
        <dbReference type="ARBA" id="ARBA00025067"/>
    </source>
</evidence>
<dbReference type="Gene3D" id="3.40.430.10">
    <property type="entry name" value="Dihydrofolate Reductase, subunit A"/>
    <property type="match status" value="1"/>
</dbReference>
<dbReference type="EMBL" id="CP091511">
    <property type="protein sequence ID" value="UOO88439.1"/>
    <property type="molecule type" value="Genomic_DNA"/>
</dbReference>
<comment type="pathway">
    <text evidence="1 8">Cofactor biosynthesis; tetrahydrofolate biosynthesis; 5,6,7,8-tetrahydrofolate from 7,8-dihydrofolate: step 1/1.</text>
</comment>
<evidence type="ECO:0000259" key="10">
    <source>
        <dbReference type="PROSITE" id="PS51330"/>
    </source>
</evidence>
<comment type="catalytic activity">
    <reaction evidence="8">
        <text>(6S)-5,6,7,8-tetrahydrofolate + NADP(+) = 7,8-dihydrofolate + NADPH + H(+)</text>
        <dbReference type="Rhea" id="RHEA:15009"/>
        <dbReference type="ChEBI" id="CHEBI:15378"/>
        <dbReference type="ChEBI" id="CHEBI:57451"/>
        <dbReference type="ChEBI" id="CHEBI:57453"/>
        <dbReference type="ChEBI" id="CHEBI:57783"/>
        <dbReference type="ChEBI" id="CHEBI:58349"/>
        <dbReference type="EC" id="1.5.1.3"/>
    </reaction>
</comment>
<dbReference type="InterPro" id="IPR017925">
    <property type="entry name" value="DHFR_CS"/>
</dbReference>
<evidence type="ECO:0000313" key="12">
    <source>
        <dbReference type="Proteomes" id="UP000832011"/>
    </source>
</evidence>
<evidence type="ECO:0000256" key="5">
    <source>
        <dbReference type="ARBA" id="ARBA00022857"/>
    </source>
</evidence>
<dbReference type="PROSITE" id="PS51330">
    <property type="entry name" value="DHFR_2"/>
    <property type="match status" value="1"/>
</dbReference>
<protein>
    <recommendedName>
        <fullName evidence="3 8">Dihydrofolate reductase</fullName>
        <ecNumber evidence="3 8">1.5.1.3</ecNumber>
    </recommendedName>
</protein>
<comment type="function">
    <text evidence="7 8">Key enzyme in folate metabolism. Catalyzes an essential reaction for de novo glycine and purine synthesis, and for DNA precursor synthesis.</text>
</comment>
<evidence type="ECO:0000256" key="2">
    <source>
        <dbReference type="ARBA" id="ARBA00009539"/>
    </source>
</evidence>
<reference evidence="11 12" key="1">
    <citation type="journal article" date="2022" name="Res Sq">
        <title>Evolution of multicellular longitudinally dividing oral cavity symbionts (Neisseriaceae).</title>
        <authorList>
            <person name="Nyongesa S."/>
            <person name="Weber P."/>
            <person name="Bernet E."/>
            <person name="Pullido F."/>
            <person name="Nieckarz M."/>
            <person name="Delaby M."/>
            <person name="Nieves C."/>
            <person name="Viehboeck T."/>
            <person name="Krause N."/>
            <person name="Rivera-Millot A."/>
            <person name="Nakamura A."/>
            <person name="Vischer N."/>
            <person name="VanNieuwenhze M."/>
            <person name="Brun Y."/>
            <person name="Cava F."/>
            <person name="Bulgheresi S."/>
            <person name="Veyrier F."/>
        </authorList>
    </citation>
    <scope>NUCLEOTIDE SEQUENCE [LARGE SCALE GENOMIC DNA]</scope>
    <source>
        <strain evidence="11 12">SN4</strain>
    </source>
</reference>
<gene>
    <name evidence="11" type="ORF">LVJ82_13315</name>
</gene>
<keyword evidence="5 8" id="KW-0521">NADP</keyword>
<proteinExistence type="inferred from homology"/>
<name>A0ABY4DYW0_9NEIS</name>
<dbReference type="InterPro" id="IPR001796">
    <property type="entry name" value="DHFR_dom"/>
</dbReference>
<keyword evidence="12" id="KW-1185">Reference proteome</keyword>
<evidence type="ECO:0000256" key="9">
    <source>
        <dbReference type="RuleBase" id="RU004474"/>
    </source>
</evidence>
<dbReference type="PROSITE" id="PS00075">
    <property type="entry name" value="DHFR_1"/>
    <property type="match status" value="1"/>
</dbReference>
<dbReference type="CDD" id="cd00209">
    <property type="entry name" value="DHFR"/>
    <property type="match status" value="1"/>
</dbReference>
<evidence type="ECO:0000256" key="3">
    <source>
        <dbReference type="ARBA" id="ARBA00012856"/>
    </source>
</evidence>
<sequence length="162" mass="18052">MSQHITLVVATARNGCIGVNNDMPWHIPEDFAFFKAYTSGKPVVMGRKTWESLPKKPLPNRRNIVITRQGDYESLGAEVVHDLQAAIRACDQAPEIIIMGGAQIYAEAMPLATDLRITEVDLHVDGDAFFPALESTLWQEVERSSHVSAKGIGYAFVHYQRQ</sequence>
<dbReference type="Proteomes" id="UP000832011">
    <property type="component" value="Chromosome"/>
</dbReference>
<feature type="domain" description="DHFR" evidence="10">
    <location>
        <begin position="4"/>
        <end position="161"/>
    </location>
</feature>
<dbReference type="EC" id="1.5.1.3" evidence="3 8"/>
<dbReference type="Pfam" id="PF00186">
    <property type="entry name" value="DHFR_1"/>
    <property type="match status" value="1"/>
</dbReference>